<name>A0ABU9B7N2_9BURK</name>
<protein>
    <submittedName>
        <fullName evidence="2">Uncharacterized protein</fullName>
    </submittedName>
</protein>
<comment type="caution">
    <text evidence="2">The sequence shown here is derived from an EMBL/GenBank/DDBJ whole genome shotgun (WGS) entry which is preliminary data.</text>
</comment>
<evidence type="ECO:0000313" key="2">
    <source>
        <dbReference type="EMBL" id="MEK8025080.1"/>
    </source>
</evidence>
<feature type="compositionally biased region" description="Pro residues" evidence="1">
    <location>
        <begin position="186"/>
        <end position="195"/>
    </location>
</feature>
<feature type="region of interest" description="Disordered" evidence="1">
    <location>
        <begin position="315"/>
        <end position="347"/>
    </location>
</feature>
<dbReference type="Proteomes" id="UP001368500">
    <property type="component" value="Unassembled WGS sequence"/>
</dbReference>
<evidence type="ECO:0000313" key="3">
    <source>
        <dbReference type="Proteomes" id="UP001368500"/>
    </source>
</evidence>
<dbReference type="EMBL" id="JBBUTF010000003">
    <property type="protein sequence ID" value="MEK8025080.1"/>
    <property type="molecule type" value="Genomic_DNA"/>
</dbReference>
<organism evidence="2 3">
    <name type="scientific">Pseudaquabacterium rugosum</name>
    <dbReference type="NCBI Taxonomy" id="2984194"/>
    <lineage>
        <taxon>Bacteria</taxon>
        <taxon>Pseudomonadati</taxon>
        <taxon>Pseudomonadota</taxon>
        <taxon>Betaproteobacteria</taxon>
        <taxon>Burkholderiales</taxon>
        <taxon>Sphaerotilaceae</taxon>
        <taxon>Pseudaquabacterium</taxon>
    </lineage>
</organism>
<dbReference type="SUPFAM" id="SSF52540">
    <property type="entry name" value="P-loop containing nucleoside triphosphate hydrolases"/>
    <property type="match status" value="2"/>
</dbReference>
<dbReference type="InterPro" id="IPR027417">
    <property type="entry name" value="P-loop_NTPase"/>
</dbReference>
<keyword evidence="3" id="KW-1185">Reference proteome</keyword>
<reference evidence="2 3" key="1">
    <citation type="submission" date="2024-04" db="EMBL/GenBank/DDBJ databases">
        <title>Novel species of the genus Ideonella isolated from streams.</title>
        <authorList>
            <person name="Lu H."/>
        </authorList>
    </citation>
    <scope>NUCLEOTIDE SEQUENCE [LARGE SCALE GENOMIC DNA]</scope>
    <source>
        <strain evidence="2 3">BYS139W</strain>
    </source>
</reference>
<sequence length="347" mass="35970">MPQAPPGPSAAPELCHPALWRASQLGRGSPRCSASGHVQLDAQLPGGGWPHGVLTELLLPRPGIGELRLLAPVLAPSALACRVSGEPRCVMLFDPPALLSAWALLQQGLDPVHWLIVGGGQGWCAGPLSGRPGQGPGGDLAPWSDAGTGVGAGSGAAMSRPTSRSAVRGLPQPSRLPHPPHRPHRPPLPGGRPPLLPQTDVLWALEQALRSGHLGAALAWLPAHGLRAEALRRLQLAAQSHDGPVFLFRDEAARLQPSVAPLRLWLRPQGIDGLSVRVLKRHGPALAQPLRLVLPPVLEAARLARAQARHALAQAAAGGGRPLAGQRPAASGRGEPPAAALRGTRGP</sequence>
<proteinExistence type="predicted"/>
<dbReference type="Gene3D" id="3.40.50.300">
    <property type="entry name" value="P-loop containing nucleotide triphosphate hydrolases"/>
    <property type="match status" value="2"/>
</dbReference>
<feature type="region of interest" description="Disordered" evidence="1">
    <location>
        <begin position="127"/>
        <end position="195"/>
    </location>
</feature>
<evidence type="ECO:0000256" key="1">
    <source>
        <dbReference type="SAM" id="MobiDB-lite"/>
    </source>
</evidence>
<accession>A0ABU9B7N2</accession>
<gene>
    <name evidence="2" type="ORF">AACH11_03780</name>
</gene>